<accession>A0A653CUS8</accession>
<proteinExistence type="predicted"/>
<dbReference type="SUPFAM" id="SSF49599">
    <property type="entry name" value="TRAF domain-like"/>
    <property type="match status" value="1"/>
</dbReference>
<evidence type="ECO:0000313" key="2">
    <source>
        <dbReference type="Proteomes" id="UP000410492"/>
    </source>
</evidence>
<evidence type="ECO:0000313" key="1">
    <source>
        <dbReference type="EMBL" id="VEN51439.1"/>
    </source>
</evidence>
<protein>
    <submittedName>
        <fullName evidence="1">Uncharacterized protein</fullName>
    </submittedName>
</protein>
<name>A0A653CUS8_CALMS</name>
<sequence length="172" mass="19548">GKSSTVRNHENSCLYTTVCCPSRFAGCCWIGNESELPHHLTVDHPENMSGAFEQEITWVRNMETNRMQAHVFSACGRVFQFSWIVDDSGNLLYGLSRMGDAFGKTCWSYKIAITHAPRSGCSMTINEPARYLPHAGQGDWLDLWTGLDTWCWRRNCNHKGDLHFSLTISKLQ</sequence>
<dbReference type="AlphaFoldDB" id="A0A653CUS8"/>
<reference evidence="1 2" key="1">
    <citation type="submission" date="2019-01" db="EMBL/GenBank/DDBJ databases">
        <authorList>
            <person name="Sayadi A."/>
        </authorList>
    </citation>
    <scope>NUCLEOTIDE SEQUENCE [LARGE SCALE GENOMIC DNA]</scope>
</reference>
<organism evidence="1 2">
    <name type="scientific">Callosobruchus maculatus</name>
    <name type="common">Southern cowpea weevil</name>
    <name type="synonym">Pulse bruchid</name>
    <dbReference type="NCBI Taxonomy" id="64391"/>
    <lineage>
        <taxon>Eukaryota</taxon>
        <taxon>Metazoa</taxon>
        <taxon>Ecdysozoa</taxon>
        <taxon>Arthropoda</taxon>
        <taxon>Hexapoda</taxon>
        <taxon>Insecta</taxon>
        <taxon>Pterygota</taxon>
        <taxon>Neoptera</taxon>
        <taxon>Endopterygota</taxon>
        <taxon>Coleoptera</taxon>
        <taxon>Polyphaga</taxon>
        <taxon>Cucujiformia</taxon>
        <taxon>Chrysomeloidea</taxon>
        <taxon>Chrysomelidae</taxon>
        <taxon>Bruchinae</taxon>
        <taxon>Bruchini</taxon>
        <taxon>Callosobruchus</taxon>
    </lineage>
</organism>
<gene>
    <name evidence="1" type="ORF">CALMAC_LOCUS11893</name>
</gene>
<dbReference type="Gene3D" id="3.30.40.10">
    <property type="entry name" value="Zinc/RING finger domain, C3HC4 (zinc finger)"/>
    <property type="match status" value="1"/>
</dbReference>
<dbReference type="EMBL" id="CAACVG010008898">
    <property type="protein sequence ID" value="VEN51439.1"/>
    <property type="molecule type" value="Genomic_DNA"/>
</dbReference>
<keyword evidence="2" id="KW-1185">Reference proteome</keyword>
<dbReference type="InterPro" id="IPR013083">
    <property type="entry name" value="Znf_RING/FYVE/PHD"/>
</dbReference>
<feature type="non-terminal residue" evidence="1">
    <location>
        <position position="1"/>
    </location>
</feature>
<dbReference type="Proteomes" id="UP000410492">
    <property type="component" value="Unassembled WGS sequence"/>
</dbReference>